<dbReference type="Pfam" id="PF13377">
    <property type="entry name" value="Peripla_BP_3"/>
    <property type="match status" value="1"/>
</dbReference>
<dbReference type="EMBL" id="BAABBV010000001">
    <property type="protein sequence ID" value="GAA4159832.1"/>
    <property type="molecule type" value="Genomic_DNA"/>
</dbReference>
<dbReference type="Gene3D" id="3.40.50.2300">
    <property type="match status" value="2"/>
</dbReference>
<reference evidence="5" key="1">
    <citation type="journal article" date="2014" name="Int. J. Syst. Evol. Microbiol.">
        <title>Complete genome of a new Firmicutes species belonging to the dominant human colonic microbiota ('Ruminococcus bicirculans') reveals two chromosomes and a selective capacity to utilize plant glucans.</title>
        <authorList>
            <consortium name="NISC Comparative Sequencing Program"/>
            <person name="Wegmann U."/>
            <person name="Louis P."/>
            <person name="Goesmann A."/>
            <person name="Henrissat B."/>
            <person name="Duncan S.H."/>
            <person name="Flint H.J."/>
        </authorList>
    </citation>
    <scope>NUCLEOTIDE SEQUENCE</scope>
    <source>
        <strain evidence="5">JCM 17590</strain>
    </source>
</reference>
<evidence type="ECO:0000256" key="1">
    <source>
        <dbReference type="ARBA" id="ARBA00023015"/>
    </source>
</evidence>
<reference evidence="5" key="2">
    <citation type="submission" date="2023-12" db="EMBL/GenBank/DDBJ databases">
        <authorList>
            <person name="Sun Q."/>
            <person name="Inoue M."/>
        </authorList>
    </citation>
    <scope>NUCLEOTIDE SEQUENCE</scope>
    <source>
        <strain evidence="5">JCM 17590</strain>
    </source>
</reference>
<dbReference type="GO" id="GO:0003677">
    <property type="term" value="F:DNA binding"/>
    <property type="evidence" value="ECO:0007669"/>
    <property type="project" value="UniProtKB-KW"/>
</dbReference>
<dbReference type="SMART" id="SM00354">
    <property type="entry name" value="HTH_LACI"/>
    <property type="match status" value="1"/>
</dbReference>
<dbReference type="SUPFAM" id="SSF47413">
    <property type="entry name" value="lambda repressor-like DNA-binding domains"/>
    <property type="match status" value="1"/>
</dbReference>
<evidence type="ECO:0000313" key="6">
    <source>
        <dbReference type="Proteomes" id="UP001415169"/>
    </source>
</evidence>
<dbReference type="Gene3D" id="1.10.260.40">
    <property type="entry name" value="lambda repressor-like DNA-binding domains"/>
    <property type="match status" value="1"/>
</dbReference>
<name>A0ABP7ZJ84_9MICO</name>
<feature type="domain" description="HTH lacI-type" evidence="4">
    <location>
        <begin position="13"/>
        <end position="67"/>
    </location>
</feature>
<evidence type="ECO:0000259" key="4">
    <source>
        <dbReference type="PROSITE" id="PS50932"/>
    </source>
</evidence>
<proteinExistence type="predicted"/>
<dbReference type="CDD" id="cd01392">
    <property type="entry name" value="HTH_LacI"/>
    <property type="match status" value="1"/>
</dbReference>
<dbReference type="SUPFAM" id="SSF53822">
    <property type="entry name" value="Periplasmic binding protein-like I"/>
    <property type="match status" value="1"/>
</dbReference>
<dbReference type="InterPro" id="IPR028082">
    <property type="entry name" value="Peripla_BP_I"/>
</dbReference>
<comment type="caution">
    <text evidence="5">The sequence shown here is derived from an EMBL/GenBank/DDBJ whole genome shotgun (WGS) entry which is preliminary data.</text>
</comment>
<evidence type="ECO:0000313" key="5">
    <source>
        <dbReference type="EMBL" id="GAA4159832.1"/>
    </source>
</evidence>
<accession>A0ABP7ZJ84</accession>
<protein>
    <submittedName>
        <fullName evidence="5">LacI family DNA-binding transcriptional regulator</fullName>
    </submittedName>
</protein>
<keyword evidence="1" id="KW-0805">Transcription regulation</keyword>
<dbReference type="InterPro" id="IPR000843">
    <property type="entry name" value="HTH_LacI"/>
</dbReference>
<organism evidence="5 6">
    <name type="scientific">Gryllotalpicola daejeonensis</name>
    <dbReference type="NCBI Taxonomy" id="993087"/>
    <lineage>
        <taxon>Bacteria</taxon>
        <taxon>Bacillati</taxon>
        <taxon>Actinomycetota</taxon>
        <taxon>Actinomycetes</taxon>
        <taxon>Micrococcales</taxon>
        <taxon>Microbacteriaceae</taxon>
        <taxon>Gryllotalpicola</taxon>
    </lineage>
</organism>
<dbReference type="RefSeq" id="WP_344791127.1">
    <property type="nucleotide sequence ID" value="NZ_BAABBV010000001.1"/>
</dbReference>
<keyword evidence="2 5" id="KW-0238">DNA-binding</keyword>
<dbReference type="PANTHER" id="PTHR30146">
    <property type="entry name" value="LACI-RELATED TRANSCRIPTIONAL REPRESSOR"/>
    <property type="match status" value="1"/>
</dbReference>
<dbReference type="InterPro" id="IPR010982">
    <property type="entry name" value="Lambda_DNA-bd_dom_sf"/>
</dbReference>
<sequence>MTSTLGGRPTRPASMLDVARLAGVSQQTVSRVANDSDAVKPATRERVLAAMDELGYRPNSAARALKSGRFLSIGVLMRNLKSFGSSRMLEAINFEAARRGYSIDLISVNDPSTGEITQALTRLDHEAVDGIIMRLDRQDFREHAIDFPTRIPTVIVEGGAYDDRVSVDADQRQGTRLAVQHLLDLGHPTVWHVSGPEGYSSAAAREAEWRSALTDAGRDVPEVLRGDWSPESGYRAGMRLLEESQATAVYCANDQMALGLLRAFHEAGRAVPGDLSVVGFDDTQESEYFWPPLTTVRQDFAGVGASAVALLLEQIESGPIAPGLRLTPTQLIVRKSTDAWNG</sequence>
<dbReference type="PROSITE" id="PS50932">
    <property type="entry name" value="HTH_LACI_2"/>
    <property type="match status" value="1"/>
</dbReference>
<dbReference type="CDD" id="cd01574">
    <property type="entry name" value="PBP1_LacI"/>
    <property type="match status" value="1"/>
</dbReference>
<keyword evidence="6" id="KW-1185">Reference proteome</keyword>
<gene>
    <name evidence="5" type="ORF">GCM10022286_14910</name>
</gene>
<evidence type="ECO:0000256" key="2">
    <source>
        <dbReference type="ARBA" id="ARBA00023125"/>
    </source>
</evidence>
<keyword evidence="3" id="KW-0804">Transcription</keyword>
<dbReference type="PANTHER" id="PTHR30146:SF153">
    <property type="entry name" value="LACTOSE OPERON REPRESSOR"/>
    <property type="match status" value="1"/>
</dbReference>
<dbReference type="Pfam" id="PF00356">
    <property type="entry name" value="LacI"/>
    <property type="match status" value="1"/>
</dbReference>
<dbReference type="InterPro" id="IPR046335">
    <property type="entry name" value="LacI/GalR-like_sensor"/>
</dbReference>
<evidence type="ECO:0000256" key="3">
    <source>
        <dbReference type="ARBA" id="ARBA00023163"/>
    </source>
</evidence>
<dbReference type="Proteomes" id="UP001415169">
    <property type="component" value="Unassembled WGS sequence"/>
</dbReference>